<evidence type="ECO:0000313" key="2">
    <source>
        <dbReference type="Proteomes" id="UP000295023"/>
    </source>
</evidence>
<name>A0A4R4DLZ6_9PROT</name>
<dbReference type="Proteomes" id="UP000295023">
    <property type="component" value="Unassembled WGS sequence"/>
</dbReference>
<dbReference type="RefSeq" id="WP_132289771.1">
    <property type="nucleotide sequence ID" value="NZ_SKBM01000011.1"/>
</dbReference>
<evidence type="ECO:0000313" key="1">
    <source>
        <dbReference type="EMBL" id="TCZ61103.1"/>
    </source>
</evidence>
<reference evidence="1 2" key="1">
    <citation type="submission" date="2019-03" db="EMBL/GenBank/DDBJ databases">
        <title>Paracraurococcus aquatilis NE82 genome sequence.</title>
        <authorList>
            <person name="Zhao Y."/>
            <person name="Du Z."/>
        </authorList>
    </citation>
    <scope>NUCLEOTIDE SEQUENCE [LARGE SCALE GENOMIC DNA]</scope>
    <source>
        <strain evidence="1 2">NE82</strain>
    </source>
</reference>
<dbReference type="OrthoDB" id="8378722at2"/>
<proteinExistence type="predicted"/>
<dbReference type="EMBL" id="SKBM01000011">
    <property type="protein sequence ID" value="TCZ61103.1"/>
    <property type="molecule type" value="Genomic_DNA"/>
</dbReference>
<comment type="caution">
    <text evidence="1">The sequence shown here is derived from an EMBL/GenBank/DDBJ whole genome shotgun (WGS) entry which is preliminary data.</text>
</comment>
<keyword evidence="2" id="KW-1185">Reference proteome</keyword>
<accession>A0A4R4DLZ6</accession>
<protein>
    <submittedName>
        <fullName evidence="1">Uncharacterized protein</fullName>
    </submittedName>
</protein>
<gene>
    <name evidence="1" type="ORF">EXY23_13315</name>
</gene>
<sequence>MTTRTHTSTLVFRRPFFMRSNGEPQPAGTYTLETEEELIEGLSFPAYRRVSTTITRQANGAGALIQVLAVDPRELEDAQAADRL</sequence>
<organism evidence="1 2">
    <name type="scientific">Roseicella aquatilis</name>
    <dbReference type="NCBI Taxonomy" id="2527868"/>
    <lineage>
        <taxon>Bacteria</taxon>
        <taxon>Pseudomonadati</taxon>
        <taxon>Pseudomonadota</taxon>
        <taxon>Alphaproteobacteria</taxon>
        <taxon>Acetobacterales</taxon>
        <taxon>Roseomonadaceae</taxon>
        <taxon>Roseicella</taxon>
    </lineage>
</organism>
<dbReference type="AlphaFoldDB" id="A0A4R4DLZ6"/>